<name>A0ACB0Y5G9_MELEN</name>
<evidence type="ECO:0000313" key="2">
    <source>
        <dbReference type="Proteomes" id="UP001497535"/>
    </source>
</evidence>
<proteinExistence type="predicted"/>
<comment type="caution">
    <text evidence="1">The sequence shown here is derived from an EMBL/GenBank/DDBJ whole genome shotgun (WGS) entry which is preliminary data.</text>
</comment>
<keyword evidence="2" id="KW-1185">Reference proteome</keyword>
<dbReference type="Proteomes" id="UP001497535">
    <property type="component" value="Unassembled WGS sequence"/>
</dbReference>
<protein>
    <submittedName>
        <fullName evidence="1">Uncharacterized protein</fullName>
    </submittedName>
</protein>
<dbReference type="EMBL" id="CAVMJV010000006">
    <property type="protein sequence ID" value="CAK5032699.1"/>
    <property type="molecule type" value="Genomic_DNA"/>
</dbReference>
<organism evidence="1 2">
    <name type="scientific">Meloidogyne enterolobii</name>
    <name type="common">Root-knot nematode worm</name>
    <name type="synonym">Meloidogyne mayaguensis</name>
    <dbReference type="NCBI Taxonomy" id="390850"/>
    <lineage>
        <taxon>Eukaryota</taxon>
        <taxon>Metazoa</taxon>
        <taxon>Ecdysozoa</taxon>
        <taxon>Nematoda</taxon>
        <taxon>Chromadorea</taxon>
        <taxon>Rhabditida</taxon>
        <taxon>Tylenchina</taxon>
        <taxon>Tylenchomorpha</taxon>
        <taxon>Tylenchoidea</taxon>
        <taxon>Meloidogynidae</taxon>
        <taxon>Meloidogyninae</taxon>
        <taxon>Meloidogyne</taxon>
    </lineage>
</organism>
<evidence type="ECO:0000313" key="1">
    <source>
        <dbReference type="EMBL" id="CAK5032699.1"/>
    </source>
</evidence>
<gene>
    <name evidence="1" type="ORF">MENTE1834_LOCUS7922</name>
</gene>
<sequence length="66" mass="7919">MIKLIIILLIILFDIKCNGKSVRVGVRIKDDWGEKREFNYLKNVDIKKRFVSKKIIKRNNQHDISY</sequence>
<accession>A0ACB0Y5G9</accession>
<reference evidence="1" key="1">
    <citation type="submission" date="2023-11" db="EMBL/GenBank/DDBJ databases">
        <authorList>
            <person name="Poullet M."/>
        </authorList>
    </citation>
    <scope>NUCLEOTIDE SEQUENCE</scope>
    <source>
        <strain evidence="1">E1834</strain>
    </source>
</reference>